<evidence type="ECO:0000313" key="9">
    <source>
        <dbReference type="EMBL" id="OAJ44606.1"/>
    </source>
</evidence>
<dbReference type="GO" id="GO:0045944">
    <property type="term" value="P:positive regulation of transcription by RNA polymerase II"/>
    <property type="evidence" value="ECO:0007669"/>
    <property type="project" value="TreeGrafter"/>
</dbReference>
<dbReference type="OrthoDB" id="2157484at2759"/>
<comment type="similarity">
    <text evidence="2">Belongs to the Mediator complex subunit 13 family.</text>
</comment>
<evidence type="ECO:0000256" key="6">
    <source>
        <dbReference type="ARBA" id="ARBA00023163"/>
    </source>
</evidence>
<dbReference type="EMBL" id="DS022312">
    <property type="protein sequence ID" value="OAJ44606.1"/>
    <property type="molecule type" value="Genomic_DNA"/>
</dbReference>
<evidence type="ECO:0000259" key="8">
    <source>
        <dbReference type="Pfam" id="PF11597"/>
    </source>
</evidence>
<dbReference type="InterPro" id="IPR021643">
    <property type="entry name" value="Mediator_Med13_N"/>
</dbReference>
<evidence type="ECO:0000313" key="10">
    <source>
        <dbReference type="Proteomes" id="UP000077115"/>
    </source>
</evidence>
<evidence type="ECO:0000256" key="7">
    <source>
        <dbReference type="ARBA" id="ARBA00023242"/>
    </source>
</evidence>
<evidence type="ECO:0000256" key="1">
    <source>
        <dbReference type="ARBA" id="ARBA00004123"/>
    </source>
</evidence>
<dbReference type="InterPro" id="IPR051139">
    <property type="entry name" value="Mediator_complx_sub13"/>
</dbReference>
<organism evidence="9 10">
    <name type="scientific">Batrachochytrium dendrobatidis (strain JEL423)</name>
    <dbReference type="NCBI Taxonomy" id="403673"/>
    <lineage>
        <taxon>Eukaryota</taxon>
        <taxon>Fungi</taxon>
        <taxon>Fungi incertae sedis</taxon>
        <taxon>Chytridiomycota</taxon>
        <taxon>Chytridiomycota incertae sedis</taxon>
        <taxon>Chytridiomycetes</taxon>
        <taxon>Rhizophydiales</taxon>
        <taxon>Rhizophydiales incertae sedis</taxon>
        <taxon>Batrachochytrium</taxon>
    </lineage>
</organism>
<dbReference type="GO" id="GO:0016592">
    <property type="term" value="C:mediator complex"/>
    <property type="evidence" value="ECO:0007669"/>
    <property type="project" value="TreeGrafter"/>
</dbReference>
<evidence type="ECO:0000256" key="3">
    <source>
        <dbReference type="ARBA" id="ARBA00019618"/>
    </source>
</evidence>
<protein>
    <recommendedName>
        <fullName evidence="3">Mediator of RNA polymerase II transcription subunit 13</fullName>
    </recommendedName>
</protein>
<dbReference type="Proteomes" id="UP000077115">
    <property type="component" value="Unassembled WGS sequence"/>
</dbReference>
<evidence type="ECO:0000256" key="4">
    <source>
        <dbReference type="ARBA" id="ARBA00022491"/>
    </source>
</evidence>
<reference evidence="9 10" key="1">
    <citation type="submission" date="2006-10" db="EMBL/GenBank/DDBJ databases">
        <title>The Genome Sequence of Batrachochytrium dendrobatidis JEL423.</title>
        <authorList>
            <consortium name="The Broad Institute Genome Sequencing Platform"/>
            <person name="Birren B."/>
            <person name="Lander E."/>
            <person name="Galagan J."/>
            <person name="Cuomo C."/>
            <person name="Devon K."/>
            <person name="Jaffe D."/>
            <person name="Butler J."/>
            <person name="Alvarez P."/>
            <person name="Gnerre S."/>
            <person name="Grabherr M."/>
            <person name="Kleber M."/>
            <person name="Mauceli E."/>
            <person name="Brockman W."/>
            <person name="Young S."/>
            <person name="LaButti K."/>
            <person name="Sykes S."/>
            <person name="DeCaprio D."/>
            <person name="Crawford M."/>
            <person name="Koehrsen M."/>
            <person name="Engels R."/>
            <person name="Montgomery P."/>
            <person name="Pearson M."/>
            <person name="Howarth C."/>
            <person name="Larson L."/>
            <person name="White J."/>
            <person name="O'Leary S."/>
            <person name="Kodira C."/>
            <person name="Zeng Q."/>
            <person name="Yandava C."/>
            <person name="Alvarado L."/>
            <person name="Longcore J."/>
            <person name="James T."/>
        </authorList>
    </citation>
    <scope>NUCLEOTIDE SEQUENCE [LARGE SCALE GENOMIC DNA]</scope>
    <source>
        <strain evidence="9 10">JEL423</strain>
    </source>
</reference>
<dbReference type="VEuPathDB" id="FungiDB:BDEG_27808"/>
<dbReference type="Pfam" id="PF11597">
    <property type="entry name" value="Med13_N"/>
    <property type="match status" value="1"/>
</dbReference>
<keyword evidence="4" id="KW-0678">Repressor</keyword>
<dbReference type="GO" id="GO:0003713">
    <property type="term" value="F:transcription coactivator activity"/>
    <property type="evidence" value="ECO:0007669"/>
    <property type="project" value="TreeGrafter"/>
</dbReference>
<evidence type="ECO:0000256" key="2">
    <source>
        <dbReference type="ARBA" id="ARBA00009354"/>
    </source>
</evidence>
<keyword evidence="6" id="KW-0804">Transcription</keyword>
<dbReference type="STRING" id="403673.A0A177WXF7"/>
<proteinExistence type="inferred from homology"/>
<dbReference type="PANTHER" id="PTHR48249">
    <property type="entry name" value="MEDIATOR OF RNA POLYMERASE II TRANSCRIPTION SUBUNIT 13"/>
    <property type="match status" value="1"/>
</dbReference>
<keyword evidence="7" id="KW-0539">Nucleus</keyword>
<keyword evidence="5" id="KW-0805">Transcription regulation</keyword>
<reference evidence="9 10" key="2">
    <citation type="submission" date="2016-05" db="EMBL/GenBank/DDBJ databases">
        <title>Lineage-specific infection strategies underlie the spectrum of fungal disease in amphibians.</title>
        <authorList>
            <person name="Cuomo C.A."/>
            <person name="Farrer R.A."/>
            <person name="James T."/>
            <person name="Longcore J."/>
            <person name="Birren B."/>
        </authorList>
    </citation>
    <scope>NUCLEOTIDE SEQUENCE [LARGE SCALE GENOMIC DNA]</scope>
    <source>
        <strain evidence="9 10">JEL423</strain>
    </source>
</reference>
<comment type="subcellular location">
    <subcellularLocation>
        <location evidence="1">Nucleus</location>
    </subcellularLocation>
</comment>
<gene>
    <name evidence="9" type="ORF">BDEG_27808</name>
</gene>
<name>A0A177WXF7_BATDL</name>
<dbReference type="PANTHER" id="PTHR48249:SF3">
    <property type="entry name" value="MEDIATOR OF RNA POLYMERASE II TRANSCRIPTION SUBUNIT 13"/>
    <property type="match status" value="1"/>
</dbReference>
<sequence length="1737" mass="192808">MNETDLTNIFVINNIRRIEYTVFSQYSARNELETDFQDKTASTCTFLEPTCISSMAENPANLTIPIQPESSTLQLPHRQPTLQLTRMSHFCKTFLYKELERSLDLGFAAVWARQDLSRISLQEFLDDVIVDLSDCKLWVFSWNIQNPVSSYIPVSTLIRESSRGGFDASQIYDTAGSTENKSTREYTLYLEAMHNLFERKLGYTRLGCYFLKSLDACTWPTRGICVFRLFIYLVYGKLVIQPVQSILRLEPLNPEWLKKHSSISKKIKVFIAPHGICAQLIPSEYADIYHILESKDLALKIQVTFLDAPLVKVEVAMQSIFVSSDMREQYTLDMAESLNSQCDRLTGNVSEAYNVHTNSLKQFQLLDSTLSKVGELEAIYDALDVLGGDTDTPPAIQSTDLTTTASGYSGSSLNMLGLTMTVEKESSSLVEEAAKLALSEPFAKQHTRLVSPIPKPETDLDMDLSLDGLGNMGELTDLALGDGVTDEDFDFFETKRPISTPKSAVSVKTPSWTLAASSSTSVTTLPVISSASTPGAGSSFLASALQPVQDLINPLRSHTDTSAVAPSPVAPSPGASFHPHTFSPYGNFTTPQYNPMSPAFIATNGASCNTTGLATVGGLSTSPGKLRFDGGVSPAESPAMVFGSPQFMHGDAATPHFAQSSPFNTAGSHIPASPAVGPLVTTSSMVQTPSLTTERVISRLNEQHDDPSMTVDSSQFTIGNEVSVCDAFVVESEPMKVYQSLHPNQTVKSPVSDDSFETEILQMTMPEAWLPFRIRFDLVFGAKINHNQLASFSKLNDLKSIKLEDGSIQAAEQICARYGSKYAKWCYRPTARRATKKIKKRAVLPGTIKQLYDMNVTKNVRNLVQRTLAEHENTFSKSPQLLKLMASDKMLTKTDLFKNTASLFTAPHLGWLIGNFSDATAFMPFDTCLELSDCEIMWHQESKLGRLDEFCVPDISHLNALCFDCGEHRDHSSKCECCTDFQNIPTGTLIGPLPWSLPATACSNKLFDTIRMTLVSLLGMNSGDDSTTLNISGPLALLEYHNLQEIDLSTTKYGGFQVRKKKRIMEPVVDILAAPDIIFRHDGALISANPFSYRFWTKLRLEPYAGRKRIAYFGVCGVSDKMTTDTMDIEKSSVVETISIQMKQTACMWMTEFQNEWDVHRFGDCKPLMESVELSTCSVNIPDNFDVCDGASVTKLFSKAFTKSICKRARDFIVDITSPYTVSKVYDGSYQSPNTLSKYCSHLCIFIFIPPYMLYHAQRKWPAKSGHISYFVQLSLQLCDYLACFVSKLCSISVDIIRSRIVFKPVVFHQDRLYSALVTSNDCHDVYNQCQWVLPAPVSLRNANSSRPISMDHSNVPCAIPAPSVILDDKREGRQAFLSIRGQDHGTIDSDSDGECTSYDEFFDDARRAASERLIVEPVRVAHVVYWIYKTELERVQIFVRWTDHRGELSGAGIVSSRQLESRSALFGRMIENLQCKFGQRGFAYRLAVFKIGSMDRLEMQDWILAMQHFCGSSIQESTNPLKDTGIDTTQTPLNKNVVETRYQPNSQIGDSSDVPIELDLDSESSRSCMQKPAVSCIVSISVFCISTCSALQCSRPCGSAPFGPLNKQGDGVWCEDSVPCAIFTLSHHRVPLPVISFGQQNLVPFLPLSSGWILKGSQSMRLSLLWHSLTESAALIAPSRLRHILVDEWDQEPASSPVGSSSTGYLAALPNHCNIVRDVLKQLCSLDHLYKLVSDE</sequence>
<feature type="domain" description="Mediator complex subunit Med13 N-terminal" evidence="8">
    <location>
        <begin position="119"/>
        <end position="283"/>
    </location>
</feature>
<accession>A0A177WXF7</accession>
<evidence type="ECO:0000256" key="5">
    <source>
        <dbReference type="ARBA" id="ARBA00023015"/>
    </source>
</evidence>